<dbReference type="InterPro" id="IPR036390">
    <property type="entry name" value="WH_DNA-bd_sf"/>
</dbReference>
<organism evidence="5 6">
    <name type="scientific">Photobacterium frigidiphilum</name>
    <dbReference type="NCBI Taxonomy" id="264736"/>
    <lineage>
        <taxon>Bacteria</taxon>
        <taxon>Pseudomonadati</taxon>
        <taxon>Pseudomonadota</taxon>
        <taxon>Gammaproteobacteria</taxon>
        <taxon>Vibrionales</taxon>
        <taxon>Vibrionaceae</taxon>
        <taxon>Photobacterium</taxon>
    </lineage>
</organism>
<dbReference type="RefSeq" id="WP_107241595.1">
    <property type="nucleotide sequence ID" value="NZ_JAKJUA010000005.1"/>
</dbReference>
<dbReference type="AlphaFoldDB" id="A0A2T3JNJ9"/>
<dbReference type="InterPro" id="IPR000524">
    <property type="entry name" value="Tscrpt_reg_HTH_GntR"/>
</dbReference>
<gene>
    <name evidence="5" type="primary">phnF</name>
    <name evidence="5" type="ORF">C9J12_04375</name>
</gene>
<dbReference type="Pfam" id="PF00392">
    <property type="entry name" value="GntR"/>
    <property type="match status" value="1"/>
</dbReference>
<dbReference type="SUPFAM" id="SSF64288">
    <property type="entry name" value="Chorismate lyase-like"/>
    <property type="match status" value="1"/>
</dbReference>
<feature type="domain" description="HTH gntR-type" evidence="4">
    <location>
        <begin position="1"/>
        <end position="68"/>
    </location>
</feature>
<dbReference type="SMART" id="SM00866">
    <property type="entry name" value="UTRA"/>
    <property type="match status" value="1"/>
</dbReference>
<dbReference type="InterPro" id="IPR012702">
    <property type="entry name" value="CP_lyase_PhnF"/>
</dbReference>
<dbReference type="SUPFAM" id="SSF46785">
    <property type="entry name" value="Winged helix' DNA-binding domain"/>
    <property type="match status" value="1"/>
</dbReference>
<evidence type="ECO:0000313" key="5">
    <source>
        <dbReference type="EMBL" id="PSU50563.1"/>
    </source>
</evidence>
<dbReference type="InterPro" id="IPR050679">
    <property type="entry name" value="Bact_HTH_transcr_reg"/>
</dbReference>
<keyword evidence="2" id="KW-0238">DNA-binding</keyword>
<dbReference type="Proteomes" id="UP000240987">
    <property type="component" value="Unassembled WGS sequence"/>
</dbReference>
<comment type="caution">
    <text evidence="5">The sequence shown here is derived from an EMBL/GenBank/DDBJ whole genome shotgun (WGS) entry which is preliminary data.</text>
</comment>
<evidence type="ECO:0000256" key="2">
    <source>
        <dbReference type="ARBA" id="ARBA00023125"/>
    </source>
</evidence>
<dbReference type="PROSITE" id="PS50949">
    <property type="entry name" value="HTH_GNTR"/>
    <property type="match status" value="1"/>
</dbReference>
<evidence type="ECO:0000256" key="1">
    <source>
        <dbReference type="ARBA" id="ARBA00023015"/>
    </source>
</evidence>
<dbReference type="GO" id="GO:0003700">
    <property type="term" value="F:DNA-binding transcription factor activity"/>
    <property type="evidence" value="ECO:0007669"/>
    <property type="project" value="InterPro"/>
</dbReference>
<keyword evidence="3" id="KW-0804">Transcription</keyword>
<evidence type="ECO:0000256" key="3">
    <source>
        <dbReference type="ARBA" id="ARBA00023163"/>
    </source>
</evidence>
<dbReference type="PANTHER" id="PTHR44846">
    <property type="entry name" value="MANNOSYL-D-GLYCERATE TRANSPORT/METABOLISM SYSTEM REPRESSOR MNGR-RELATED"/>
    <property type="match status" value="1"/>
</dbReference>
<dbReference type="InterPro" id="IPR011663">
    <property type="entry name" value="UTRA"/>
</dbReference>
<dbReference type="OrthoDB" id="6626198at2"/>
<dbReference type="Gene3D" id="3.40.1410.10">
    <property type="entry name" value="Chorismate lyase-like"/>
    <property type="match status" value="1"/>
</dbReference>
<dbReference type="EMBL" id="PYMJ01000003">
    <property type="protein sequence ID" value="PSU50563.1"/>
    <property type="molecule type" value="Genomic_DNA"/>
</dbReference>
<dbReference type="SMART" id="SM00345">
    <property type="entry name" value="HTH_GNTR"/>
    <property type="match status" value="1"/>
</dbReference>
<reference evidence="5 6" key="1">
    <citation type="submission" date="2018-01" db="EMBL/GenBank/DDBJ databases">
        <title>Whole genome sequencing of Histamine producing bacteria.</title>
        <authorList>
            <person name="Butler K."/>
        </authorList>
    </citation>
    <scope>NUCLEOTIDE SEQUENCE [LARGE SCALE GENOMIC DNA]</scope>
    <source>
        <strain evidence="5 6">JCM 12947</strain>
    </source>
</reference>
<dbReference type="Gene3D" id="1.10.10.10">
    <property type="entry name" value="Winged helix-like DNA-binding domain superfamily/Winged helix DNA-binding domain"/>
    <property type="match status" value="1"/>
</dbReference>
<dbReference type="InterPro" id="IPR036388">
    <property type="entry name" value="WH-like_DNA-bd_sf"/>
</dbReference>
<dbReference type="NCBIfam" id="TIGR02325">
    <property type="entry name" value="C_P_lyase_phnF"/>
    <property type="match status" value="1"/>
</dbReference>
<dbReference type="Pfam" id="PF07702">
    <property type="entry name" value="UTRA"/>
    <property type="match status" value="1"/>
</dbReference>
<dbReference type="PANTHER" id="PTHR44846:SF16">
    <property type="entry name" value="TRANSCRIPTIONAL REGULATOR PHNF-RELATED"/>
    <property type="match status" value="1"/>
</dbReference>
<evidence type="ECO:0000259" key="4">
    <source>
        <dbReference type="PROSITE" id="PS50949"/>
    </source>
</evidence>
<protein>
    <submittedName>
        <fullName evidence="5">Phosphonate metabolism transcriptional regulator PhnF</fullName>
    </submittedName>
</protein>
<name>A0A2T3JNJ9_9GAMM</name>
<dbReference type="GO" id="GO:0003677">
    <property type="term" value="F:DNA binding"/>
    <property type="evidence" value="ECO:0007669"/>
    <property type="project" value="UniProtKB-KW"/>
</dbReference>
<accession>A0A2T3JNJ9</accession>
<evidence type="ECO:0000313" key="6">
    <source>
        <dbReference type="Proteomes" id="UP000240987"/>
    </source>
</evidence>
<sequence length="231" mass="26521">MPVYLDIATQLDNDVRNKYQAGDYLPSESQLAQHFNVNRHTVRRAIDELVATGMVQRHQGKGNMVLRQPHDYYLHAGAHFTGNLLEQGSLPRSEVLQARVIVANSKIAERLNKPAESKVIHIRTFRKIDGIPRTVIDHYLSDTAWWPVLKYFKTGSLHQFINKELNIELQRKNTRLRAQMPTNEDCRLLQMNSNIPILKIKTTNVIKGTNIVAEYSSSNTRSDVIELVMEH</sequence>
<proteinExistence type="predicted"/>
<keyword evidence="6" id="KW-1185">Reference proteome</keyword>
<dbReference type="InterPro" id="IPR028978">
    <property type="entry name" value="Chorismate_lyase_/UTRA_dom_sf"/>
</dbReference>
<dbReference type="PRINTS" id="PR00035">
    <property type="entry name" value="HTHGNTR"/>
</dbReference>
<dbReference type="CDD" id="cd07377">
    <property type="entry name" value="WHTH_GntR"/>
    <property type="match status" value="1"/>
</dbReference>
<keyword evidence="1" id="KW-0805">Transcription regulation</keyword>